<sequence length="102" mass="11225">MSNSNHVNPPTFESNGNEYGVDSIKRLQNSEKARHGGIHPGESKRQSKPVAMIHEPEKEQRDGGNHYPENIMTSGTTGAHNDEVSRGVKWEVESGSSRTANK</sequence>
<dbReference type="Proteomes" id="UP001149074">
    <property type="component" value="Unassembled WGS sequence"/>
</dbReference>
<gene>
    <name evidence="2" type="ORF">N7532_011248</name>
</gene>
<evidence type="ECO:0000313" key="3">
    <source>
        <dbReference type="Proteomes" id="UP001149074"/>
    </source>
</evidence>
<dbReference type="OrthoDB" id="10539046at2759"/>
<feature type="compositionally biased region" description="Basic and acidic residues" evidence="1">
    <location>
        <begin position="54"/>
        <end position="64"/>
    </location>
</feature>
<dbReference type="GeneID" id="81362718"/>
<organism evidence="2 3">
    <name type="scientific">Penicillium argentinense</name>
    <dbReference type="NCBI Taxonomy" id="1131581"/>
    <lineage>
        <taxon>Eukaryota</taxon>
        <taxon>Fungi</taxon>
        <taxon>Dikarya</taxon>
        <taxon>Ascomycota</taxon>
        <taxon>Pezizomycotina</taxon>
        <taxon>Eurotiomycetes</taxon>
        <taxon>Eurotiomycetidae</taxon>
        <taxon>Eurotiales</taxon>
        <taxon>Aspergillaceae</taxon>
        <taxon>Penicillium</taxon>
    </lineage>
</organism>
<feature type="region of interest" description="Disordered" evidence="1">
    <location>
        <begin position="1"/>
        <end position="102"/>
    </location>
</feature>
<feature type="compositionally biased region" description="Basic and acidic residues" evidence="1">
    <location>
        <begin position="23"/>
        <end position="34"/>
    </location>
</feature>
<reference evidence="2" key="2">
    <citation type="journal article" date="2023" name="IMA Fungus">
        <title>Comparative genomic study of the Penicillium genus elucidates a diverse pangenome and 15 lateral gene transfer events.</title>
        <authorList>
            <person name="Petersen C."/>
            <person name="Sorensen T."/>
            <person name="Nielsen M.R."/>
            <person name="Sondergaard T.E."/>
            <person name="Sorensen J.L."/>
            <person name="Fitzpatrick D.A."/>
            <person name="Frisvad J.C."/>
            <person name="Nielsen K.L."/>
        </authorList>
    </citation>
    <scope>NUCLEOTIDE SEQUENCE</scope>
    <source>
        <strain evidence="2">IBT 30761</strain>
    </source>
</reference>
<feature type="compositionally biased region" description="Polar residues" evidence="1">
    <location>
        <begin position="1"/>
        <end position="17"/>
    </location>
</feature>
<comment type="caution">
    <text evidence="2">The sequence shown here is derived from an EMBL/GenBank/DDBJ whole genome shotgun (WGS) entry which is preliminary data.</text>
</comment>
<proteinExistence type="predicted"/>
<protein>
    <submittedName>
        <fullName evidence="2">Uncharacterized protein</fullName>
    </submittedName>
</protein>
<dbReference type="EMBL" id="JAPQKI010000011">
    <property type="protein sequence ID" value="KAJ5082205.1"/>
    <property type="molecule type" value="Genomic_DNA"/>
</dbReference>
<evidence type="ECO:0000313" key="2">
    <source>
        <dbReference type="EMBL" id="KAJ5082205.1"/>
    </source>
</evidence>
<name>A0A9W9EI71_9EURO</name>
<accession>A0A9W9EI71</accession>
<dbReference type="RefSeq" id="XP_056468727.1">
    <property type="nucleotide sequence ID" value="XM_056623739.1"/>
</dbReference>
<evidence type="ECO:0000256" key="1">
    <source>
        <dbReference type="SAM" id="MobiDB-lite"/>
    </source>
</evidence>
<feature type="compositionally biased region" description="Basic and acidic residues" evidence="1">
    <location>
        <begin position="80"/>
        <end position="92"/>
    </location>
</feature>
<keyword evidence="3" id="KW-1185">Reference proteome</keyword>
<dbReference type="AlphaFoldDB" id="A0A9W9EI71"/>
<reference evidence="2" key="1">
    <citation type="submission" date="2022-11" db="EMBL/GenBank/DDBJ databases">
        <authorList>
            <person name="Petersen C."/>
        </authorList>
    </citation>
    <scope>NUCLEOTIDE SEQUENCE</scope>
    <source>
        <strain evidence="2">IBT 30761</strain>
    </source>
</reference>